<proteinExistence type="predicted"/>
<evidence type="ECO:0000259" key="1">
    <source>
        <dbReference type="Pfam" id="PF01796"/>
    </source>
</evidence>
<dbReference type="InterPro" id="IPR002878">
    <property type="entry name" value="ChsH2_C"/>
</dbReference>
<dbReference type="PANTHER" id="PTHR42870:SF1">
    <property type="entry name" value="NON-SPECIFIC LIPID-TRANSFER PROTEIN-LIKE 2"/>
    <property type="match status" value="1"/>
</dbReference>
<sequence>MTDCPPLPQITPWNRFYWTSGADGVLRIQSCAACGRIQHPPAPRCTRCRHADLDVVDLSGRGVVEAVTVNSQPWHPAFTPPYAVAVVALDEDRAVRLTTNIVNVDPNTVVIGLPVRVVFDKRDDVWLPMFEPDPDTPMRDPALAEEHVSSYDRERGQRELTRPAMADKFERNVVISGIGMSDVGRRLGRDPLGLMVDACLAAIADAGLDIADIDGISSYPGGAIGPLSGSNGGGIFALEEALRVRPIWFGSGLETSGQTGAVVNAMLAVNAGLCRHVLCVRGVWESTYQALERGGEIASGGSSRLAGEMEWRLPYGAFSAANWIGMMANRHMQTFGTSREQLGAIALNARVNAMRNPSAVYRDPLTMDEYLAARPITTPFGLYDCDVPCDGAVAVIVSHIDTVPDLRAPVIGVEAVGTHLGERISWDQGTLLHEPVLEGAARHVWSRTDLTPADIDVVELYDGFTFNCLSWLEILGFCERGEGGPFVEGGSRIALDGELPLNTHGGQLSAGRLHGWGFLHEACVQLRGEGGDRQVANQPEVVLFSAGGGHPGGVMILTQLR</sequence>
<evidence type="ECO:0000259" key="2">
    <source>
        <dbReference type="Pfam" id="PF12172"/>
    </source>
</evidence>
<dbReference type="Pfam" id="PF12172">
    <property type="entry name" value="zf-ChsH2"/>
    <property type="match status" value="1"/>
</dbReference>
<evidence type="ECO:0000313" key="4">
    <source>
        <dbReference type="EMBL" id="CAB4753242.1"/>
    </source>
</evidence>
<dbReference type="InterPro" id="IPR055140">
    <property type="entry name" value="Thiolase_C_2"/>
</dbReference>
<dbReference type="CDD" id="cd00829">
    <property type="entry name" value="SCP-x_thiolase"/>
    <property type="match status" value="1"/>
</dbReference>
<dbReference type="PANTHER" id="PTHR42870">
    <property type="entry name" value="ACETYL-COA C-ACETYLTRANSFERASE"/>
    <property type="match status" value="1"/>
</dbReference>
<dbReference type="InterPro" id="IPR016039">
    <property type="entry name" value="Thiolase-like"/>
</dbReference>
<dbReference type="InterPro" id="IPR012340">
    <property type="entry name" value="NA-bd_OB-fold"/>
</dbReference>
<gene>
    <name evidence="4" type="ORF">UFOPK2754_01927</name>
</gene>
<reference evidence="4" key="1">
    <citation type="submission" date="2020-05" db="EMBL/GenBank/DDBJ databases">
        <authorList>
            <person name="Chiriac C."/>
            <person name="Salcher M."/>
            <person name="Ghai R."/>
            <person name="Kavagutti S V."/>
        </authorList>
    </citation>
    <scope>NUCLEOTIDE SEQUENCE</scope>
</reference>
<feature type="domain" description="ChsH2 C-terminal OB-fold" evidence="1">
    <location>
        <begin position="56"/>
        <end position="120"/>
    </location>
</feature>
<dbReference type="Gene3D" id="3.40.47.10">
    <property type="match status" value="1"/>
</dbReference>
<dbReference type="Pfam" id="PF22691">
    <property type="entry name" value="Thiolase_C_1"/>
    <property type="match status" value="1"/>
</dbReference>
<dbReference type="Pfam" id="PF01796">
    <property type="entry name" value="OB_ChsH2_C"/>
    <property type="match status" value="1"/>
</dbReference>
<dbReference type="InterPro" id="IPR022002">
    <property type="entry name" value="ChsH2_Znr"/>
</dbReference>
<protein>
    <submittedName>
        <fullName evidence="4">Unannotated protein</fullName>
    </submittedName>
</protein>
<accession>A0A6J6U0F4</accession>
<dbReference type="SUPFAM" id="SSF50249">
    <property type="entry name" value="Nucleic acid-binding proteins"/>
    <property type="match status" value="1"/>
</dbReference>
<evidence type="ECO:0000259" key="3">
    <source>
        <dbReference type="Pfam" id="PF22691"/>
    </source>
</evidence>
<dbReference type="GO" id="GO:0016746">
    <property type="term" value="F:acyltransferase activity"/>
    <property type="evidence" value="ECO:0007669"/>
    <property type="project" value="InterPro"/>
</dbReference>
<feature type="domain" description="ChsH2 rubredoxin-like zinc ribbon" evidence="2">
    <location>
        <begin position="18"/>
        <end position="52"/>
    </location>
</feature>
<name>A0A6J6U0F4_9ZZZZ</name>
<dbReference type="EMBL" id="CAEZYR010000072">
    <property type="protein sequence ID" value="CAB4753242.1"/>
    <property type="molecule type" value="Genomic_DNA"/>
</dbReference>
<dbReference type="AlphaFoldDB" id="A0A6J6U0F4"/>
<dbReference type="SUPFAM" id="SSF53901">
    <property type="entry name" value="Thiolase-like"/>
    <property type="match status" value="2"/>
</dbReference>
<feature type="domain" description="Thiolase C-terminal" evidence="3">
    <location>
        <begin position="438"/>
        <end position="548"/>
    </location>
</feature>
<organism evidence="4">
    <name type="scientific">freshwater metagenome</name>
    <dbReference type="NCBI Taxonomy" id="449393"/>
    <lineage>
        <taxon>unclassified sequences</taxon>
        <taxon>metagenomes</taxon>
        <taxon>ecological metagenomes</taxon>
    </lineage>
</organism>